<accession>A0ABD1QX63</accession>
<comment type="caution">
    <text evidence="2">The sequence shown here is derived from an EMBL/GenBank/DDBJ whole genome shotgun (WGS) entry which is preliminary data.</text>
</comment>
<proteinExistence type="predicted"/>
<dbReference type="InterPro" id="IPR015410">
    <property type="entry name" value="DUF1985"/>
</dbReference>
<protein>
    <submittedName>
        <fullName evidence="2">DUF1985 domain-containing protein</fullName>
    </submittedName>
</protein>
<sequence length="211" mass="24849">MEEKLIKNHGKARKYVADPIDLIRYDVSNGVSRMEYFVDRNFVTESKVSSRSTLMKIDAVYDALDDEHKELFQNSCFGKLYTVRSMQISPKLIHSLLIRRFTLVMGFKPGDETEYKNRIVQNGRLFDKYFGDGDKITPSRLYGTFDNEKEDMDDKYKLRLACIYESVLRAKELNTKIDGHILDLVDDLDLFNEYPWGRKIYDLIRHAFMRS</sequence>
<dbReference type="EMBL" id="JBFOLK010000010">
    <property type="protein sequence ID" value="KAL2480464.1"/>
    <property type="molecule type" value="Genomic_DNA"/>
</dbReference>
<dbReference type="PANTHER" id="PTHR48449:SF1">
    <property type="entry name" value="DUF1985 DOMAIN-CONTAINING PROTEIN"/>
    <property type="match status" value="1"/>
</dbReference>
<dbReference type="AlphaFoldDB" id="A0ABD1QX63"/>
<evidence type="ECO:0000313" key="3">
    <source>
        <dbReference type="Proteomes" id="UP001604336"/>
    </source>
</evidence>
<evidence type="ECO:0000313" key="2">
    <source>
        <dbReference type="EMBL" id="KAL2480464.1"/>
    </source>
</evidence>
<gene>
    <name evidence="2" type="ORF">Adt_33430</name>
</gene>
<name>A0ABD1QX63_9LAMI</name>
<reference evidence="3" key="1">
    <citation type="submission" date="2024-07" db="EMBL/GenBank/DDBJ databases">
        <title>Two chromosome-level genome assemblies of Korean endemic species Abeliophyllum distichum and Forsythia ovata (Oleaceae).</title>
        <authorList>
            <person name="Jang H."/>
        </authorList>
    </citation>
    <scope>NUCLEOTIDE SEQUENCE [LARGE SCALE GENOMIC DNA]</scope>
</reference>
<organism evidence="2 3">
    <name type="scientific">Abeliophyllum distichum</name>
    <dbReference type="NCBI Taxonomy" id="126358"/>
    <lineage>
        <taxon>Eukaryota</taxon>
        <taxon>Viridiplantae</taxon>
        <taxon>Streptophyta</taxon>
        <taxon>Embryophyta</taxon>
        <taxon>Tracheophyta</taxon>
        <taxon>Spermatophyta</taxon>
        <taxon>Magnoliopsida</taxon>
        <taxon>eudicotyledons</taxon>
        <taxon>Gunneridae</taxon>
        <taxon>Pentapetalae</taxon>
        <taxon>asterids</taxon>
        <taxon>lamiids</taxon>
        <taxon>Lamiales</taxon>
        <taxon>Oleaceae</taxon>
        <taxon>Forsythieae</taxon>
        <taxon>Abeliophyllum</taxon>
    </lineage>
</organism>
<evidence type="ECO:0000259" key="1">
    <source>
        <dbReference type="Pfam" id="PF09331"/>
    </source>
</evidence>
<dbReference type="Pfam" id="PF09331">
    <property type="entry name" value="DUF1985"/>
    <property type="match status" value="1"/>
</dbReference>
<dbReference type="PANTHER" id="PTHR48449">
    <property type="entry name" value="DUF1985 DOMAIN-CONTAINING PROTEIN"/>
    <property type="match status" value="1"/>
</dbReference>
<feature type="domain" description="DUF1985" evidence="1">
    <location>
        <begin position="98"/>
        <end position="203"/>
    </location>
</feature>
<keyword evidence="3" id="KW-1185">Reference proteome</keyword>
<dbReference type="Proteomes" id="UP001604336">
    <property type="component" value="Unassembled WGS sequence"/>
</dbReference>